<dbReference type="Proteomes" id="UP001499986">
    <property type="component" value="Unassembled WGS sequence"/>
</dbReference>
<reference evidence="1 2" key="1">
    <citation type="journal article" date="2019" name="Int. J. Syst. Evol. Microbiol.">
        <title>The Global Catalogue of Microorganisms (GCM) 10K type strain sequencing project: providing services to taxonomists for standard genome sequencing and annotation.</title>
        <authorList>
            <consortium name="The Broad Institute Genomics Platform"/>
            <consortium name="The Broad Institute Genome Sequencing Center for Infectious Disease"/>
            <person name="Wu L."/>
            <person name="Ma J."/>
        </authorList>
    </citation>
    <scope>NUCLEOTIDE SEQUENCE [LARGE SCALE GENOMIC DNA]</scope>
    <source>
        <strain evidence="1 2">JCM 4358</strain>
    </source>
</reference>
<accession>A0ABN3ILS8</accession>
<sequence length="102" mass="10711">MRPGTAVPAVPGAACSGRGVASGLLAFTIRSYPTPPTAPEVIHRPRFPQAPVSAGPGFQAPCPGCLRVLRCYMLCCAWAADTSRTHGVFASARLLFWTSQVP</sequence>
<comment type="caution">
    <text evidence="1">The sequence shown here is derived from an EMBL/GenBank/DDBJ whole genome shotgun (WGS) entry which is preliminary data.</text>
</comment>
<evidence type="ECO:0008006" key="3">
    <source>
        <dbReference type="Google" id="ProtNLM"/>
    </source>
</evidence>
<proteinExistence type="predicted"/>
<name>A0ABN3ILS8_9ACTN</name>
<evidence type="ECO:0000313" key="2">
    <source>
        <dbReference type="Proteomes" id="UP001499986"/>
    </source>
</evidence>
<gene>
    <name evidence="1" type="ORF">GCM10010255_47320</name>
</gene>
<keyword evidence="2" id="KW-1185">Reference proteome</keyword>
<protein>
    <recommendedName>
        <fullName evidence="3">Secreted protein</fullName>
    </recommendedName>
</protein>
<evidence type="ECO:0000313" key="1">
    <source>
        <dbReference type="EMBL" id="GAA2406777.1"/>
    </source>
</evidence>
<organism evidence="1 2">
    <name type="scientific">Streptomyces coeruleofuscus</name>
    <dbReference type="NCBI Taxonomy" id="66879"/>
    <lineage>
        <taxon>Bacteria</taxon>
        <taxon>Bacillati</taxon>
        <taxon>Actinomycetota</taxon>
        <taxon>Actinomycetes</taxon>
        <taxon>Kitasatosporales</taxon>
        <taxon>Streptomycetaceae</taxon>
        <taxon>Streptomyces</taxon>
    </lineage>
</organism>
<dbReference type="EMBL" id="BAAASE010000006">
    <property type="protein sequence ID" value="GAA2406777.1"/>
    <property type="molecule type" value="Genomic_DNA"/>
</dbReference>